<dbReference type="Proteomes" id="UP000198211">
    <property type="component" value="Unassembled WGS sequence"/>
</dbReference>
<reference evidence="7" key="1">
    <citation type="submission" date="2017-03" db="EMBL/GenBank/DDBJ databases">
        <title>Phytopthora megakarya and P. palmivora, two closely related causual agents of cacao black pod achieved similar genome size and gene model numbers by different mechanisms.</title>
        <authorList>
            <person name="Ali S."/>
            <person name="Shao J."/>
            <person name="Larry D.J."/>
            <person name="Kronmiller B."/>
            <person name="Shen D."/>
            <person name="Strem M.D."/>
            <person name="Melnick R.L."/>
            <person name="Guiltinan M.J."/>
            <person name="Tyler B.M."/>
            <person name="Meinhardt L.W."/>
            <person name="Bailey B.A."/>
        </authorList>
    </citation>
    <scope>NUCLEOTIDE SEQUENCE [LARGE SCALE GENOMIC DNA]</scope>
    <source>
        <strain evidence="7">zdho120</strain>
    </source>
</reference>
<comment type="similarity">
    <text evidence="2 5">Belongs to the RxLR effector family.</text>
</comment>
<keyword evidence="4" id="KW-0732">Signal</keyword>
<keyword evidence="3 5" id="KW-0964">Secreted</keyword>
<comment type="domain">
    <text evidence="5">The RxLR-dEER motif acts to carry the protein into the host cell cytoplasm through binding to cell surface phosphatidylinositol-3-phosphate.</text>
</comment>
<comment type="function">
    <text evidence="5">Effector that suppresses plant defense responses during pathogen infection.</text>
</comment>
<keyword evidence="7" id="KW-1185">Reference proteome</keyword>
<dbReference type="EMBL" id="NBNE01000917">
    <property type="protein sequence ID" value="OWZ16526.1"/>
    <property type="molecule type" value="Genomic_DNA"/>
</dbReference>
<organism evidence="6 7">
    <name type="scientific">Phytophthora megakarya</name>
    <dbReference type="NCBI Taxonomy" id="4795"/>
    <lineage>
        <taxon>Eukaryota</taxon>
        <taxon>Sar</taxon>
        <taxon>Stramenopiles</taxon>
        <taxon>Oomycota</taxon>
        <taxon>Peronosporomycetes</taxon>
        <taxon>Peronosporales</taxon>
        <taxon>Peronosporaceae</taxon>
        <taxon>Phytophthora</taxon>
    </lineage>
</organism>
<evidence type="ECO:0000313" key="6">
    <source>
        <dbReference type="EMBL" id="OWZ16526.1"/>
    </source>
</evidence>
<evidence type="ECO:0000256" key="3">
    <source>
        <dbReference type="ARBA" id="ARBA00022525"/>
    </source>
</evidence>
<dbReference type="InterPro" id="IPR031825">
    <property type="entry name" value="RXLR"/>
</dbReference>
<name>A0A225WFM2_9STRA</name>
<sequence length="118" mass="13825">MGLISSIDIALDDTNNKRFLRSDREFDDEAVEDDDEERGFLAKKSPFYLKLINRLRGKKTFLVTTYPLAKQNKFYTKDIFAGWVQQGNSIETFQNMFKKLVKSKMITKEQYADSLPRL</sequence>
<evidence type="ECO:0000256" key="5">
    <source>
        <dbReference type="RuleBase" id="RU367124"/>
    </source>
</evidence>
<dbReference type="AlphaFoldDB" id="A0A225WFM2"/>
<comment type="caution">
    <text evidence="6">The sequence shown here is derived from an EMBL/GenBank/DDBJ whole genome shotgun (WGS) entry which is preliminary data.</text>
</comment>
<accession>A0A225WFM2</accession>
<comment type="subcellular location">
    <subcellularLocation>
        <location evidence="1 5">Secreted</location>
    </subcellularLocation>
</comment>
<evidence type="ECO:0000256" key="1">
    <source>
        <dbReference type="ARBA" id="ARBA00004613"/>
    </source>
</evidence>
<evidence type="ECO:0000256" key="2">
    <source>
        <dbReference type="ARBA" id="ARBA00010400"/>
    </source>
</evidence>
<protein>
    <recommendedName>
        <fullName evidence="5">RxLR effector protein</fullName>
    </recommendedName>
</protein>
<dbReference type="Pfam" id="PF16810">
    <property type="entry name" value="RXLR"/>
    <property type="match status" value="1"/>
</dbReference>
<evidence type="ECO:0000313" key="7">
    <source>
        <dbReference type="Proteomes" id="UP000198211"/>
    </source>
</evidence>
<evidence type="ECO:0000256" key="4">
    <source>
        <dbReference type="ARBA" id="ARBA00022729"/>
    </source>
</evidence>
<proteinExistence type="inferred from homology"/>
<gene>
    <name evidence="6" type="ORF">PHMEG_0009674</name>
</gene>